<dbReference type="AlphaFoldDB" id="A0A1S3H7C4"/>
<feature type="compositionally biased region" description="Basic and acidic residues" evidence="1">
    <location>
        <begin position="10"/>
        <end position="20"/>
    </location>
</feature>
<protein>
    <submittedName>
        <fullName evidence="4">Uncharacterized protein LOC106152829 isoform X1</fullName>
    </submittedName>
</protein>
<feature type="region of interest" description="Disordered" evidence="1">
    <location>
        <begin position="298"/>
        <end position="345"/>
    </location>
</feature>
<feature type="compositionally biased region" description="Low complexity" evidence="1">
    <location>
        <begin position="260"/>
        <end position="272"/>
    </location>
</feature>
<reference evidence="4" key="2">
    <citation type="submission" date="2025-08" db="UniProtKB">
        <authorList>
            <consortium name="RefSeq"/>
        </authorList>
    </citation>
    <scope>IDENTIFICATION</scope>
</reference>
<dbReference type="InParanoid" id="A0A1S3H7C4"/>
<feature type="compositionally biased region" description="Polar residues" evidence="1">
    <location>
        <begin position="311"/>
        <end position="326"/>
    </location>
</feature>
<accession>A0A1S3H7C4</accession>
<sequence>MDQSQSGAEAGRKKEEKKLKGSEADIKLPQRWIPWPIWKKLLIFFIASTIMPPVTANLEETCKNANVTALSGKDFTCSFQLPVRESVFSTYVLWNSQQLFQHVQNSDEPIHRFTNFTGLKDRRYMTILAGLKDRMNVTILNNGHVSMRIKAARPEDSGTYTFQQVFSDRKPINTSLKINFVNAETNSSIPENTTIPETDSPLPPKGNWEWIAVVVVLVTVGVLVGLVLLVVFLRRKKRGSCTVLMRMASRLCKRQKLDDSATSTDTISSSDANGSPPSLGKDLNTLEMMALKTLGGKARLNDSDEDPEESVSLQQGQDSARLQQGDGTLDAVVNTEATNGRHQQE</sequence>
<dbReference type="Gene3D" id="2.60.40.10">
    <property type="entry name" value="Immunoglobulins"/>
    <property type="match status" value="1"/>
</dbReference>
<feature type="transmembrane region" description="Helical" evidence="2">
    <location>
        <begin position="210"/>
        <end position="233"/>
    </location>
</feature>
<dbReference type="Proteomes" id="UP000085678">
    <property type="component" value="Unplaced"/>
</dbReference>
<reference evidence="4" key="1">
    <citation type="journal article" date="2015" name="Nat. Commun.">
        <title>The Lingula genome provides insights into brachiopod evolution and the origin of phosphate biomineralization.</title>
        <authorList>
            <person name="Luo Y.J."/>
            <person name="Takeuchi T."/>
            <person name="Koyanagi R."/>
            <person name="Yamada L."/>
            <person name="Kanda M."/>
            <person name="Khalturina M."/>
            <person name="Fujie M."/>
            <person name="Yamasaki S.I."/>
            <person name="Endo K."/>
            <person name="Satoh N."/>
        </authorList>
    </citation>
    <scope>NUCLEOTIDE SEQUENCE</scope>
</reference>
<dbReference type="KEGG" id="lak:106152829"/>
<feature type="region of interest" description="Disordered" evidence="1">
    <location>
        <begin position="258"/>
        <end position="283"/>
    </location>
</feature>
<dbReference type="GeneID" id="106152829"/>
<keyword evidence="2" id="KW-0472">Membrane</keyword>
<evidence type="ECO:0000256" key="1">
    <source>
        <dbReference type="SAM" id="MobiDB-lite"/>
    </source>
</evidence>
<gene>
    <name evidence="4" type="primary">LOC106152829</name>
</gene>
<organism evidence="3 4">
    <name type="scientific">Lingula anatina</name>
    <name type="common">Brachiopod</name>
    <name type="synonym">Lingula unguis</name>
    <dbReference type="NCBI Taxonomy" id="7574"/>
    <lineage>
        <taxon>Eukaryota</taxon>
        <taxon>Metazoa</taxon>
        <taxon>Spiralia</taxon>
        <taxon>Lophotrochozoa</taxon>
        <taxon>Brachiopoda</taxon>
        <taxon>Linguliformea</taxon>
        <taxon>Lingulata</taxon>
        <taxon>Lingulida</taxon>
        <taxon>Linguloidea</taxon>
        <taxon>Lingulidae</taxon>
        <taxon>Lingula</taxon>
    </lineage>
</organism>
<evidence type="ECO:0000313" key="3">
    <source>
        <dbReference type="Proteomes" id="UP000085678"/>
    </source>
</evidence>
<dbReference type="InterPro" id="IPR013783">
    <property type="entry name" value="Ig-like_fold"/>
</dbReference>
<name>A0A1S3H7C4_LINAN</name>
<evidence type="ECO:0000313" key="4">
    <source>
        <dbReference type="RefSeq" id="XP_013382020.1"/>
    </source>
</evidence>
<proteinExistence type="predicted"/>
<feature type="region of interest" description="Disordered" evidence="1">
    <location>
        <begin position="1"/>
        <end position="20"/>
    </location>
</feature>
<dbReference type="RefSeq" id="XP_013382020.1">
    <property type="nucleotide sequence ID" value="XM_013526566.1"/>
</dbReference>
<evidence type="ECO:0000256" key="2">
    <source>
        <dbReference type="SAM" id="Phobius"/>
    </source>
</evidence>
<feature type="compositionally biased region" description="Polar residues" evidence="1">
    <location>
        <begin position="335"/>
        <end position="345"/>
    </location>
</feature>
<keyword evidence="2" id="KW-0812">Transmembrane</keyword>
<keyword evidence="2" id="KW-1133">Transmembrane helix</keyword>
<keyword evidence="3" id="KW-1185">Reference proteome</keyword>